<feature type="region of interest" description="Disordered" evidence="1">
    <location>
        <begin position="33"/>
        <end position="133"/>
    </location>
</feature>
<feature type="compositionally biased region" description="Low complexity" evidence="1">
    <location>
        <begin position="74"/>
        <end position="107"/>
    </location>
</feature>
<reference evidence="2 3" key="1">
    <citation type="journal article" date="2013" name="BMC Genomics">
        <title>Reconstruction of the lipid metabolism for the microalga Monoraphidium neglectum from its genome sequence reveals characteristics suitable for biofuel production.</title>
        <authorList>
            <person name="Bogen C."/>
            <person name="Al-Dilaimi A."/>
            <person name="Albersmeier A."/>
            <person name="Wichmann J."/>
            <person name="Grundmann M."/>
            <person name="Rupp O."/>
            <person name="Lauersen K.J."/>
            <person name="Blifernez-Klassen O."/>
            <person name="Kalinowski J."/>
            <person name="Goesmann A."/>
            <person name="Mussgnug J.H."/>
            <person name="Kruse O."/>
        </authorList>
    </citation>
    <scope>NUCLEOTIDE SEQUENCE [LARGE SCALE GENOMIC DNA]</scope>
    <source>
        <strain evidence="2 3">SAG 48.87</strain>
    </source>
</reference>
<protein>
    <submittedName>
        <fullName evidence="2">Uncharacterized protein</fullName>
    </submittedName>
</protein>
<proteinExistence type="predicted"/>
<accession>A0A0D2LW93</accession>
<evidence type="ECO:0000313" key="3">
    <source>
        <dbReference type="Proteomes" id="UP000054498"/>
    </source>
</evidence>
<name>A0A0D2LW93_9CHLO</name>
<dbReference type="RefSeq" id="XP_013894764.1">
    <property type="nucleotide sequence ID" value="XM_014039310.1"/>
</dbReference>
<gene>
    <name evidence="2" type="ORF">MNEG_12218</name>
</gene>
<evidence type="ECO:0000313" key="2">
    <source>
        <dbReference type="EMBL" id="KIY95744.1"/>
    </source>
</evidence>
<dbReference type="EMBL" id="KK103346">
    <property type="protein sequence ID" value="KIY95744.1"/>
    <property type="molecule type" value="Genomic_DNA"/>
</dbReference>
<evidence type="ECO:0000256" key="1">
    <source>
        <dbReference type="SAM" id="MobiDB-lite"/>
    </source>
</evidence>
<dbReference type="GeneID" id="25729558"/>
<dbReference type="Proteomes" id="UP000054498">
    <property type="component" value="Unassembled WGS sequence"/>
</dbReference>
<sequence>MHAELAWAAGLAAAQCADQAGLTPSKLGQLQLPARLKSSQAQRKQTAPLKQPLLRRPVEPCTQPRAPVQATRTAPRAAGGWSWPAPAPAHASDESSSSSIAASASGATGKRPRAASERARNAAATPGDEQVAAPESGSLRSLLVCALWGGRYAAAGRRTGDEEDEGGEECDSGGIESLARTLRSRPELLRLLVSCEQQLSGAADAAAARKRQRLADASAYAYAYAWAHQAQQPWPAMQWLAR</sequence>
<dbReference type="KEGG" id="mng:MNEG_12218"/>
<keyword evidence="3" id="KW-1185">Reference proteome</keyword>
<organism evidence="2 3">
    <name type="scientific">Monoraphidium neglectum</name>
    <dbReference type="NCBI Taxonomy" id="145388"/>
    <lineage>
        <taxon>Eukaryota</taxon>
        <taxon>Viridiplantae</taxon>
        <taxon>Chlorophyta</taxon>
        <taxon>core chlorophytes</taxon>
        <taxon>Chlorophyceae</taxon>
        <taxon>CS clade</taxon>
        <taxon>Sphaeropleales</taxon>
        <taxon>Selenastraceae</taxon>
        <taxon>Monoraphidium</taxon>
    </lineage>
</organism>
<dbReference type="AlphaFoldDB" id="A0A0D2LW93"/>